<reference evidence="1" key="2">
    <citation type="journal article" date="2015" name="Data Brief">
        <title>Shoot transcriptome of the giant reed, Arundo donax.</title>
        <authorList>
            <person name="Barrero R.A."/>
            <person name="Guerrero F.D."/>
            <person name="Moolhuijzen P."/>
            <person name="Goolsby J.A."/>
            <person name="Tidwell J."/>
            <person name="Bellgard S.E."/>
            <person name="Bellgard M.I."/>
        </authorList>
    </citation>
    <scope>NUCLEOTIDE SEQUENCE</scope>
    <source>
        <tissue evidence="1">Shoot tissue taken approximately 20 cm above the soil surface</tissue>
    </source>
</reference>
<name>A0A0A8Y848_ARUDO</name>
<dbReference type="AlphaFoldDB" id="A0A0A8Y848"/>
<protein>
    <submittedName>
        <fullName evidence="1">Uncharacterized protein</fullName>
    </submittedName>
</protein>
<proteinExistence type="predicted"/>
<evidence type="ECO:0000313" key="1">
    <source>
        <dbReference type="EMBL" id="JAD19897.1"/>
    </source>
</evidence>
<organism evidence="1">
    <name type="scientific">Arundo donax</name>
    <name type="common">Giant reed</name>
    <name type="synonym">Donax arundinaceus</name>
    <dbReference type="NCBI Taxonomy" id="35708"/>
    <lineage>
        <taxon>Eukaryota</taxon>
        <taxon>Viridiplantae</taxon>
        <taxon>Streptophyta</taxon>
        <taxon>Embryophyta</taxon>
        <taxon>Tracheophyta</taxon>
        <taxon>Spermatophyta</taxon>
        <taxon>Magnoliopsida</taxon>
        <taxon>Liliopsida</taxon>
        <taxon>Poales</taxon>
        <taxon>Poaceae</taxon>
        <taxon>PACMAD clade</taxon>
        <taxon>Arundinoideae</taxon>
        <taxon>Arundineae</taxon>
        <taxon>Arundo</taxon>
    </lineage>
</organism>
<dbReference type="EMBL" id="GBRH01277998">
    <property type="protein sequence ID" value="JAD19897.1"/>
    <property type="molecule type" value="Transcribed_RNA"/>
</dbReference>
<sequence length="27" mass="3256">MLPRYSVTSRVEPWSFGDVYDDLNHDR</sequence>
<accession>A0A0A8Y848</accession>
<reference evidence="1" key="1">
    <citation type="submission" date="2014-09" db="EMBL/GenBank/DDBJ databases">
        <authorList>
            <person name="Magalhaes I.L.F."/>
            <person name="Oliveira U."/>
            <person name="Santos F.R."/>
            <person name="Vidigal T.H.D.A."/>
            <person name="Brescovit A.D."/>
            <person name="Santos A.J."/>
        </authorList>
    </citation>
    <scope>NUCLEOTIDE SEQUENCE</scope>
    <source>
        <tissue evidence="1">Shoot tissue taken approximately 20 cm above the soil surface</tissue>
    </source>
</reference>